<name>A0A1Y1KGE2_PHOPY</name>
<feature type="compositionally biased region" description="Polar residues" evidence="4">
    <location>
        <begin position="1"/>
        <end position="12"/>
    </location>
</feature>
<dbReference type="RefSeq" id="XP_031350287.1">
    <property type="nucleotide sequence ID" value="XM_031494427.1"/>
</dbReference>
<dbReference type="InterPro" id="IPR040238">
    <property type="entry name" value="TAL-like"/>
</dbReference>
<sequence length="245" mass="28258">MPMLTFTTTNGARSGMDWSGADGENSPTNSSPLSARKDSQHYQDLDSFSEEDDLSDDFSLLDSDEEKRADLRASQHILQSTLEIAPRGIGRKMFTNSRERWRQQNVSGAFAELRKLVPTHPPDKKLSKNEILRMAIRYIRLLLNVLEWQRRQDGPIQIKCEDHYRHTSNSQHILRMRARLRRNQQLPAHPMCDRNGNNLLMIAPGSHLGFRNVAILDLPHSNRIKTEQEEKENNEDKAMNITKEC</sequence>
<keyword evidence="1" id="KW-0805">Transcription regulation</keyword>
<keyword evidence="2" id="KW-0238">DNA-binding</keyword>
<dbReference type="CTD" id="31249"/>
<dbReference type="InterPro" id="IPR036638">
    <property type="entry name" value="HLH_DNA-bd_sf"/>
</dbReference>
<feature type="compositionally biased region" description="Basic and acidic residues" evidence="4">
    <location>
        <begin position="35"/>
        <end position="44"/>
    </location>
</feature>
<dbReference type="GO" id="GO:0000981">
    <property type="term" value="F:DNA-binding transcription factor activity, RNA polymerase II-specific"/>
    <property type="evidence" value="ECO:0007669"/>
    <property type="project" value="InterPro"/>
</dbReference>
<feature type="region of interest" description="Disordered" evidence="4">
    <location>
        <begin position="1"/>
        <end position="53"/>
    </location>
</feature>
<dbReference type="Pfam" id="PF00010">
    <property type="entry name" value="HLH"/>
    <property type="match status" value="1"/>
</dbReference>
<organism evidence="6">
    <name type="scientific">Photinus pyralis</name>
    <name type="common">Common eastern firefly</name>
    <name type="synonym">Lampyris pyralis</name>
    <dbReference type="NCBI Taxonomy" id="7054"/>
    <lineage>
        <taxon>Eukaryota</taxon>
        <taxon>Metazoa</taxon>
        <taxon>Ecdysozoa</taxon>
        <taxon>Arthropoda</taxon>
        <taxon>Hexapoda</taxon>
        <taxon>Insecta</taxon>
        <taxon>Pterygota</taxon>
        <taxon>Neoptera</taxon>
        <taxon>Endopterygota</taxon>
        <taxon>Coleoptera</taxon>
        <taxon>Polyphaga</taxon>
        <taxon>Elateriformia</taxon>
        <taxon>Elateroidea</taxon>
        <taxon>Lampyridae</taxon>
        <taxon>Lampyrinae</taxon>
        <taxon>Photinus</taxon>
    </lineage>
</organism>
<keyword evidence="3" id="KW-0804">Transcription</keyword>
<dbReference type="SMART" id="SM00353">
    <property type="entry name" value="HLH"/>
    <property type="match status" value="1"/>
</dbReference>
<dbReference type="SUPFAM" id="SSF47459">
    <property type="entry name" value="HLH, helix-loop-helix DNA-binding domain"/>
    <property type="match status" value="1"/>
</dbReference>
<dbReference type="Gene3D" id="4.10.280.10">
    <property type="entry name" value="Helix-loop-helix DNA-binding domain"/>
    <property type="match status" value="1"/>
</dbReference>
<accession>A0A1Y1KGE2</accession>
<feature type="compositionally biased region" description="Basic and acidic residues" evidence="4">
    <location>
        <begin position="234"/>
        <end position="245"/>
    </location>
</feature>
<evidence type="ECO:0000256" key="2">
    <source>
        <dbReference type="ARBA" id="ARBA00023125"/>
    </source>
</evidence>
<evidence type="ECO:0000259" key="5">
    <source>
        <dbReference type="PROSITE" id="PS50888"/>
    </source>
</evidence>
<reference evidence="6" key="1">
    <citation type="journal article" date="2016" name="Sci. Rep.">
        <title>Molecular characterization of firefly nuptial gifts: a multi-omics approach sheds light on postcopulatory sexual selection.</title>
        <authorList>
            <person name="Al-Wathiqui N."/>
            <person name="Fallon T.R."/>
            <person name="South A."/>
            <person name="Weng J.K."/>
            <person name="Lewis S.M."/>
        </authorList>
    </citation>
    <scope>NUCLEOTIDE SEQUENCE</scope>
</reference>
<dbReference type="GO" id="GO:0000978">
    <property type="term" value="F:RNA polymerase II cis-regulatory region sequence-specific DNA binding"/>
    <property type="evidence" value="ECO:0007669"/>
    <property type="project" value="TreeGrafter"/>
</dbReference>
<dbReference type="PANTHER" id="PTHR13864:SF15">
    <property type="entry name" value="T-CELL ACUTE LYMPHOCYTIC LEUKEMIA PROTEIN 1 HOMOLOG-RELATED"/>
    <property type="match status" value="1"/>
</dbReference>
<dbReference type="PANTHER" id="PTHR13864">
    <property type="entry name" value="T-CELL ACUTE LYMPHOCYTIC LEUKEMIA/STEM CELL LEUKEMIA-RELATED"/>
    <property type="match status" value="1"/>
</dbReference>
<evidence type="ECO:0000313" key="6">
    <source>
        <dbReference type="EMBL" id="JAV58466.1"/>
    </source>
</evidence>
<proteinExistence type="predicted"/>
<evidence type="ECO:0000256" key="3">
    <source>
        <dbReference type="ARBA" id="ARBA00023163"/>
    </source>
</evidence>
<dbReference type="EMBL" id="GEZM01087807">
    <property type="protein sequence ID" value="JAV58466.1"/>
    <property type="molecule type" value="Transcribed_RNA"/>
</dbReference>
<dbReference type="FunFam" id="4.10.280.10:FF:000015">
    <property type="entry name" value="T-cell acute lymphocytic leukemia 1"/>
    <property type="match status" value="1"/>
</dbReference>
<dbReference type="PROSITE" id="PS50888">
    <property type="entry name" value="BHLH"/>
    <property type="match status" value="1"/>
</dbReference>
<feature type="domain" description="BHLH" evidence="5">
    <location>
        <begin position="90"/>
        <end position="142"/>
    </location>
</feature>
<dbReference type="OrthoDB" id="10069510at2759"/>
<dbReference type="GeneID" id="116176005"/>
<dbReference type="GO" id="GO:0046983">
    <property type="term" value="F:protein dimerization activity"/>
    <property type="evidence" value="ECO:0007669"/>
    <property type="project" value="InterPro"/>
</dbReference>
<feature type="region of interest" description="Disordered" evidence="4">
    <location>
        <begin position="226"/>
        <end position="245"/>
    </location>
</feature>
<dbReference type="InterPro" id="IPR011598">
    <property type="entry name" value="bHLH_dom"/>
</dbReference>
<dbReference type="CDD" id="cd19708">
    <property type="entry name" value="bHLH_TS_dHLH3B_like"/>
    <property type="match status" value="1"/>
</dbReference>
<evidence type="ECO:0000256" key="4">
    <source>
        <dbReference type="SAM" id="MobiDB-lite"/>
    </source>
</evidence>
<protein>
    <recommendedName>
        <fullName evidence="5">BHLH domain-containing protein</fullName>
    </recommendedName>
</protein>
<dbReference type="KEGG" id="ppyr:116176005"/>
<dbReference type="AlphaFoldDB" id="A0A1Y1KGE2"/>
<evidence type="ECO:0000256" key="1">
    <source>
        <dbReference type="ARBA" id="ARBA00023015"/>
    </source>
</evidence>